<evidence type="ECO:0000313" key="2">
    <source>
        <dbReference type="Proteomes" id="UP001596109"/>
    </source>
</evidence>
<proteinExistence type="predicted"/>
<accession>A0ABW0TFY2</accession>
<name>A0ABW0TFY2_9BACL</name>
<dbReference type="Proteomes" id="UP001596109">
    <property type="component" value="Unassembled WGS sequence"/>
</dbReference>
<organism evidence="1 2">
    <name type="scientific">Sporosarcina soli</name>
    <dbReference type="NCBI Taxonomy" id="334736"/>
    <lineage>
        <taxon>Bacteria</taxon>
        <taxon>Bacillati</taxon>
        <taxon>Bacillota</taxon>
        <taxon>Bacilli</taxon>
        <taxon>Bacillales</taxon>
        <taxon>Caryophanaceae</taxon>
        <taxon>Sporosarcina</taxon>
    </lineage>
</organism>
<sequence length="49" mass="5849">MQQSLVYPFVLNMWMMKRINELFIRGQAKLGRLKEDEVDLILATPQNIR</sequence>
<gene>
    <name evidence="1" type="ORF">ACFPRA_01165</name>
</gene>
<reference evidence="2" key="1">
    <citation type="journal article" date="2019" name="Int. J. Syst. Evol. Microbiol.">
        <title>The Global Catalogue of Microorganisms (GCM) 10K type strain sequencing project: providing services to taxonomists for standard genome sequencing and annotation.</title>
        <authorList>
            <consortium name="The Broad Institute Genomics Platform"/>
            <consortium name="The Broad Institute Genome Sequencing Center for Infectious Disease"/>
            <person name="Wu L."/>
            <person name="Ma J."/>
        </authorList>
    </citation>
    <scope>NUCLEOTIDE SEQUENCE [LARGE SCALE GENOMIC DNA]</scope>
    <source>
        <strain evidence="2">CGMCC 4.1434</strain>
    </source>
</reference>
<keyword evidence="2" id="KW-1185">Reference proteome</keyword>
<dbReference type="RefSeq" id="WP_381429601.1">
    <property type="nucleotide sequence ID" value="NZ_JBHSNO010000001.1"/>
</dbReference>
<evidence type="ECO:0000313" key="1">
    <source>
        <dbReference type="EMBL" id="MFC5587518.1"/>
    </source>
</evidence>
<dbReference type="EMBL" id="JBHSNO010000001">
    <property type="protein sequence ID" value="MFC5587518.1"/>
    <property type="molecule type" value="Genomic_DNA"/>
</dbReference>
<protein>
    <submittedName>
        <fullName evidence="1">Uncharacterized protein</fullName>
    </submittedName>
</protein>
<comment type="caution">
    <text evidence="1">The sequence shown here is derived from an EMBL/GenBank/DDBJ whole genome shotgun (WGS) entry which is preliminary data.</text>
</comment>